<sequence>MIALDLLPLSFVEGDGFLQFMKTVCPEYTIPSRTVIQNCSSITYDFVKKEIVSVFKNFPFILITSKAWSSLSTKSFLTITVHAIDDLYNLRSFTLDTLEMPESHTAINIRKHLSSSLKEWNIFEKIVAVVHDNAANMVVAIRLDSPGNPKFTESFRCFSHTLRCALTTALKEKNINDCLHKVSAIVGHFKHSYIATDALITAQKELKQPNHRLITYCVTWWNSAYLMVEQIIEQHLAIEMCDRTYLENIIKILKPFNVATNLMSSETHSTIAMVRPVIRSIISNILQLNEQDSESI</sequence>
<dbReference type="GO" id="GO:0016874">
    <property type="term" value="F:ligase activity"/>
    <property type="evidence" value="ECO:0007669"/>
    <property type="project" value="UniProtKB-KW"/>
</dbReference>
<dbReference type="InterPro" id="IPR052035">
    <property type="entry name" value="ZnF_BED_domain_contain"/>
</dbReference>
<dbReference type="PANTHER" id="PTHR46481:SF10">
    <property type="entry name" value="ZINC FINGER BED DOMAIN-CONTAINING PROTEIN 39"/>
    <property type="match status" value="1"/>
</dbReference>
<gene>
    <name evidence="6" type="ORF">HICCMSTLAB_LOCUS8377</name>
</gene>
<dbReference type="SUPFAM" id="SSF140996">
    <property type="entry name" value="Hermes dimerisation domain"/>
    <property type="match status" value="1"/>
</dbReference>
<evidence type="ECO:0000256" key="2">
    <source>
        <dbReference type="ARBA" id="ARBA00022723"/>
    </source>
</evidence>
<protein>
    <submittedName>
        <fullName evidence="6">Similar to ZBED1: E3 SUMO-protein ligase ZBED1 (Homo sapiens)</fullName>
    </submittedName>
</protein>
<comment type="subcellular location">
    <subcellularLocation>
        <location evidence="1">Nucleus</location>
    </subcellularLocation>
</comment>
<keyword evidence="4" id="KW-0862">Zinc</keyword>
<keyword evidence="6" id="KW-0436">Ligase</keyword>
<comment type="caution">
    <text evidence="6">The sequence shown here is derived from an EMBL/GenBank/DDBJ whole genome shotgun (WGS) entry which is preliminary data.</text>
</comment>
<dbReference type="SUPFAM" id="SSF53098">
    <property type="entry name" value="Ribonuclease H-like"/>
    <property type="match status" value="1"/>
</dbReference>
<keyword evidence="7" id="KW-1185">Reference proteome</keyword>
<keyword evidence="2" id="KW-0479">Metal-binding</keyword>
<dbReference type="PANTHER" id="PTHR46481">
    <property type="entry name" value="ZINC FINGER BED DOMAIN-CONTAINING PROTEIN 4"/>
    <property type="match status" value="1"/>
</dbReference>
<organism evidence="6 7">
    <name type="scientific">Cotesia congregata</name>
    <name type="common">Parasitoid wasp</name>
    <name type="synonym">Apanteles congregatus</name>
    <dbReference type="NCBI Taxonomy" id="51543"/>
    <lineage>
        <taxon>Eukaryota</taxon>
        <taxon>Metazoa</taxon>
        <taxon>Ecdysozoa</taxon>
        <taxon>Arthropoda</taxon>
        <taxon>Hexapoda</taxon>
        <taxon>Insecta</taxon>
        <taxon>Pterygota</taxon>
        <taxon>Neoptera</taxon>
        <taxon>Endopterygota</taxon>
        <taxon>Hymenoptera</taxon>
        <taxon>Apocrita</taxon>
        <taxon>Ichneumonoidea</taxon>
        <taxon>Braconidae</taxon>
        <taxon>Microgastrinae</taxon>
        <taxon>Cotesia</taxon>
    </lineage>
</organism>
<evidence type="ECO:0000256" key="5">
    <source>
        <dbReference type="ARBA" id="ARBA00023242"/>
    </source>
</evidence>
<dbReference type="OrthoDB" id="6615327at2759"/>
<accession>A0A8J2MMX2</accession>
<dbReference type="InterPro" id="IPR012337">
    <property type="entry name" value="RNaseH-like_sf"/>
</dbReference>
<dbReference type="EMBL" id="CAJNRD030001121">
    <property type="protein sequence ID" value="CAG5096771.1"/>
    <property type="molecule type" value="Genomic_DNA"/>
</dbReference>
<proteinExistence type="predicted"/>
<evidence type="ECO:0000256" key="4">
    <source>
        <dbReference type="ARBA" id="ARBA00022833"/>
    </source>
</evidence>
<dbReference type="Proteomes" id="UP000786811">
    <property type="component" value="Unassembled WGS sequence"/>
</dbReference>
<evidence type="ECO:0000256" key="1">
    <source>
        <dbReference type="ARBA" id="ARBA00004123"/>
    </source>
</evidence>
<keyword evidence="3" id="KW-0863">Zinc-finger</keyword>
<evidence type="ECO:0000313" key="6">
    <source>
        <dbReference type="EMBL" id="CAG5096771.1"/>
    </source>
</evidence>
<evidence type="ECO:0000256" key="3">
    <source>
        <dbReference type="ARBA" id="ARBA00022771"/>
    </source>
</evidence>
<dbReference type="AlphaFoldDB" id="A0A8J2MMX2"/>
<dbReference type="GO" id="GO:0008270">
    <property type="term" value="F:zinc ion binding"/>
    <property type="evidence" value="ECO:0007669"/>
    <property type="project" value="UniProtKB-KW"/>
</dbReference>
<reference evidence="6" key="1">
    <citation type="submission" date="2021-04" db="EMBL/GenBank/DDBJ databases">
        <authorList>
            <person name="Chebbi M.A.C M."/>
        </authorList>
    </citation>
    <scope>NUCLEOTIDE SEQUENCE</scope>
</reference>
<dbReference type="GO" id="GO:0005634">
    <property type="term" value="C:nucleus"/>
    <property type="evidence" value="ECO:0007669"/>
    <property type="project" value="UniProtKB-SubCell"/>
</dbReference>
<evidence type="ECO:0000313" key="7">
    <source>
        <dbReference type="Proteomes" id="UP000786811"/>
    </source>
</evidence>
<keyword evidence="5" id="KW-0539">Nucleus</keyword>
<name>A0A8J2MMX2_COTCN</name>